<protein>
    <submittedName>
        <fullName evidence="2">Uncharacterized protein</fullName>
    </submittedName>
</protein>
<dbReference type="EMBL" id="LCRN01000013">
    <property type="protein sequence ID" value="KKW36745.1"/>
    <property type="molecule type" value="Genomic_DNA"/>
</dbReference>
<dbReference type="Proteomes" id="UP000033865">
    <property type="component" value="Unassembled WGS sequence"/>
</dbReference>
<feature type="transmembrane region" description="Helical" evidence="1">
    <location>
        <begin position="92"/>
        <end position="113"/>
    </location>
</feature>
<evidence type="ECO:0000256" key="1">
    <source>
        <dbReference type="SAM" id="Phobius"/>
    </source>
</evidence>
<comment type="caution">
    <text evidence="2">The sequence shown here is derived from an EMBL/GenBank/DDBJ whole genome shotgun (WGS) entry which is preliminary data.</text>
</comment>
<organism evidence="2 3">
    <name type="scientific">Candidatus Uhrbacteria bacterium GW2011_GWC2_53_7</name>
    <dbReference type="NCBI Taxonomy" id="1618986"/>
    <lineage>
        <taxon>Bacteria</taxon>
        <taxon>Candidatus Uhriibacteriota</taxon>
    </lineage>
</organism>
<dbReference type="AlphaFoldDB" id="A0A0G1Y0S0"/>
<feature type="transmembrane region" description="Helical" evidence="1">
    <location>
        <begin position="28"/>
        <end position="47"/>
    </location>
</feature>
<keyword evidence="1" id="KW-0812">Transmembrane</keyword>
<keyword evidence="1" id="KW-0472">Membrane</keyword>
<proteinExistence type="predicted"/>
<feature type="transmembrane region" description="Helical" evidence="1">
    <location>
        <begin position="59"/>
        <end position="80"/>
    </location>
</feature>
<sequence length="138" mass="16608">MFDLRPLVRPDFWFASHPTSLMSSSSRVLLLFFTLLLVIGAVVRLVSRKRFTDRYVLEAYGRVGRMLSTMGFLGLVWLFFAVEQVTFLQARYWALVWFIGFIVWVIFIWKYVFQTVPAERERHHQDRERMKYFPGHRH</sequence>
<name>A0A0G1Y0S0_9BACT</name>
<evidence type="ECO:0000313" key="2">
    <source>
        <dbReference type="EMBL" id="KKW36745.1"/>
    </source>
</evidence>
<evidence type="ECO:0000313" key="3">
    <source>
        <dbReference type="Proteomes" id="UP000033865"/>
    </source>
</evidence>
<accession>A0A0G1Y0S0</accession>
<reference evidence="2 3" key="1">
    <citation type="journal article" date="2015" name="Nature">
        <title>rRNA introns, odd ribosomes, and small enigmatic genomes across a large radiation of phyla.</title>
        <authorList>
            <person name="Brown C.T."/>
            <person name="Hug L.A."/>
            <person name="Thomas B.C."/>
            <person name="Sharon I."/>
            <person name="Castelle C.J."/>
            <person name="Singh A."/>
            <person name="Wilkins M.J."/>
            <person name="Williams K.H."/>
            <person name="Banfield J.F."/>
        </authorList>
    </citation>
    <scope>NUCLEOTIDE SEQUENCE [LARGE SCALE GENOMIC DNA]</scope>
</reference>
<keyword evidence="1" id="KW-1133">Transmembrane helix</keyword>
<gene>
    <name evidence="2" type="ORF">UY82_C0013G0009</name>
</gene>